<gene>
    <name evidence="2" type="ORF">AOPFMNJM_2957</name>
</gene>
<accession>A0ABQ4T0G2</accession>
<evidence type="ECO:0008006" key="4">
    <source>
        <dbReference type="Google" id="ProtNLM"/>
    </source>
</evidence>
<dbReference type="Proteomes" id="UP001055102">
    <property type="component" value="Unassembled WGS sequence"/>
</dbReference>
<dbReference type="InterPro" id="IPR021330">
    <property type="entry name" value="DUF2939"/>
</dbReference>
<proteinExistence type="predicted"/>
<evidence type="ECO:0000256" key="1">
    <source>
        <dbReference type="SAM" id="MobiDB-lite"/>
    </source>
</evidence>
<name>A0ABQ4T0G2_9HYPH</name>
<protein>
    <recommendedName>
        <fullName evidence="4">DUF2939 domain-containing protein</fullName>
    </recommendedName>
</protein>
<dbReference type="Pfam" id="PF11159">
    <property type="entry name" value="DUF2939"/>
    <property type="match status" value="1"/>
</dbReference>
<reference evidence="2" key="2">
    <citation type="submission" date="2021-08" db="EMBL/GenBank/DDBJ databases">
        <authorList>
            <person name="Tani A."/>
            <person name="Ola A."/>
            <person name="Ogura Y."/>
            <person name="Katsura K."/>
            <person name="Hayashi T."/>
        </authorList>
    </citation>
    <scope>NUCLEOTIDE SEQUENCE</scope>
    <source>
        <strain evidence="2">LMG 23639</strain>
    </source>
</reference>
<evidence type="ECO:0000313" key="3">
    <source>
        <dbReference type="Proteomes" id="UP001055102"/>
    </source>
</evidence>
<organism evidence="2 3">
    <name type="scientific">Methylobacterium jeotgali</name>
    <dbReference type="NCBI Taxonomy" id="381630"/>
    <lineage>
        <taxon>Bacteria</taxon>
        <taxon>Pseudomonadati</taxon>
        <taxon>Pseudomonadota</taxon>
        <taxon>Alphaproteobacteria</taxon>
        <taxon>Hyphomicrobiales</taxon>
        <taxon>Methylobacteriaceae</taxon>
        <taxon>Methylobacterium</taxon>
    </lineage>
</organism>
<comment type="caution">
    <text evidence="2">The sequence shown here is derived from an EMBL/GenBank/DDBJ whole genome shotgun (WGS) entry which is preliminary data.</text>
</comment>
<evidence type="ECO:0000313" key="2">
    <source>
        <dbReference type="EMBL" id="GJE07628.1"/>
    </source>
</evidence>
<dbReference type="RefSeq" id="WP_238276910.1">
    <property type="nucleotide sequence ID" value="NZ_BPQR01000049.1"/>
</dbReference>
<keyword evidence="3" id="KW-1185">Reference proteome</keyword>
<dbReference type="EMBL" id="BPQR01000049">
    <property type="protein sequence ID" value="GJE07628.1"/>
    <property type="molecule type" value="Genomic_DNA"/>
</dbReference>
<reference evidence="2" key="1">
    <citation type="journal article" date="2021" name="Front. Microbiol.">
        <title>Comprehensive Comparative Genomics and Phenotyping of Methylobacterium Species.</title>
        <authorList>
            <person name="Alessa O."/>
            <person name="Ogura Y."/>
            <person name="Fujitani Y."/>
            <person name="Takami H."/>
            <person name="Hayashi T."/>
            <person name="Sahin N."/>
            <person name="Tani A."/>
        </authorList>
    </citation>
    <scope>NUCLEOTIDE SEQUENCE</scope>
    <source>
        <strain evidence="2">LMG 23639</strain>
    </source>
</reference>
<feature type="region of interest" description="Disordered" evidence="1">
    <location>
        <begin position="197"/>
        <end position="227"/>
    </location>
</feature>
<feature type="compositionally biased region" description="Basic and acidic residues" evidence="1">
    <location>
        <begin position="201"/>
        <end position="212"/>
    </location>
</feature>
<sequence length="227" mass="25141">MRWWTLPVLAIVAWFVYTLTPLYALYGLARDVQAGDVEAVERRVNFRTLRLSLVRQATATVRSAMAADPSLDSRERQRLNDAATGIALALAESLVTAKTVTDLLDDGWPEGLEGPRPDRVARPRGLRVDGIGSLIRFYLASEMRGFRTVVMAAPPDAPRADQLRLRLRLRGTTWRLIDLEVTESLRDRFAQKLAKALARVRSGDRGEPRGEPRPPAAPPVTPPGGEP</sequence>
<feature type="compositionally biased region" description="Pro residues" evidence="1">
    <location>
        <begin position="213"/>
        <end position="227"/>
    </location>
</feature>